<evidence type="ECO:0000313" key="3">
    <source>
        <dbReference type="Proteomes" id="UP000789375"/>
    </source>
</evidence>
<keyword evidence="1" id="KW-0812">Transmembrane</keyword>
<sequence>KHDLPDFPRQAWNEFTYDELLNEIGVGGTAAIDIVLLALITLDRIFHNFRNLLAKFSDEASEDYQEFLLYLKTWLAQNSF</sequence>
<accession>A0A9N9GYR5</accession>
<keyword evidence="1" id="KW-1133">Transmembrane helix</keyword>
<evidence type="ECO:0000313" key="2">
    <source>
        <dbReference type="EMBL" id="CAG8634756.1"/>
    </source>
</evidence>
<comment type="caution">
    <text evidence="2">The sequence shown here is derived from an EMBL/GenBank/DDBJ whole genome shotgun (WGS) entry which is preliminary data.</text>
</comment>
<evidence type="ECO:0000256" key="1">
    <source>
        <dbReference type="SAM" id="Phobius"/>
    </source>
</evidence>
<feature type="non-terminal residue" evidence="2">
    <location>
        <position position="80"/>
    </location>
</feature>
<name>A0A9N9GYR5_FUNMO</name>
<dbReference type="Proteomes" id="UP000789375">
    <property type="component" value="Unassembled WGS sequence"/>
</dbReference>
<feature type="transmembrane region" description="Helical" evidence="1">
    <location>
        <begin position="20"/>
        <end position="42"/>
    </location>
</feature>
<organism evidence="2 3">
    <name type="scientific">Funneliformis mosseae</name>
    <name type="common">Endomycorrhizal fungus</name>
    <name type="synonym">Glomus mosseae</name>
    <dbReference type="NCBI Taxonomy" id="27381"/>
    <lineage>
        <taxon>Eukaryota</taxon>
        <taxon>Fungi</taxon>
        <taxon>Fungi incertae sedis</taxon>
        <taxon>Mucoromycota</taxon>
        <taxon>Glomeromycotina</taxon>
        <taxon>Glomeromycetes</taxon>
        <taxon>Glomerales</taxon>
        <taxon>Glomeraceae</taxon>
        <taxon>Funneliformis</taxon>
    </lineage>
</organism>
<gene>
    <name evidence="2" type="ORF">FMOSSE_LOCUS10674</name>
</gene>
<dbReference type="EMBL" id="CAJVPP010003674">
    <property type="protein sequence ID" value="CAG8634756.1"/>
    <property type="molecule type" value="Genomic_DNA"/>
</dbReference>
<proteinExistence type="predicted"/>
<protein>
    <submittedName>
        <fullName evidence="2">2201_t:CDS:1</fullName>
    </submittedName>
</protein>
<dbReference type="AlphaFoldDB" id="A0A9N9GYR5"/>
<keyword evidence="3" id="KW-1185">Reference proteome</keyword>
<keyword evidence="1" id="KW-0472">Membrane</keyword>
<reference evidence="2" key="1">
    <citation type="submission" date="2021-06" db="EMBL/GenBank/DDBJ databases">
        <authorList>
            <person name="Kallberg Y."/>
            <person name="Tangrot J."/>
            <person name="Rosling A."/>
        </authorList>
    </citation>
    <scope>NUCLEOTIDE SEQUENCE</scope>
    <source>
        <strain evidence="2">87-6 pot B 2015</strain>
    </source>
</reference>